<dbReference type="GeneID" id="93585609"/>
<evidence type="ECO:0000256" key="1">
    <source>
        <dbReference type="ARBA" id="ARBA00004123"/>
    </source>
</evidence>
<comment type="function">
    <text evidence="5">Essential component of the SCF (SKP1-CUL1-F-box protein) E3 ubiquitin ligase complexes, which mediate the ubiquitination and subsequent proteasomal degradation of target proteins. Controls sulfur metabolite repression, probably by mediating the inactivation or degradation of the metR transcription factor.</text>
</comment>
<dbReference type="STRING" id="97331.A0A437A1G8"/>
<evidence type="ECO:0000256" key="3">
    <source>
        <dbReference type="ARBA" id="ARBA00021347"/>
    </source>
</evidence>
<keyword evidence="4" id="KW-0539">Nucleus</keyword>
<accession>A0A437A1G8</accession>
<evidence type="ECO:0000256" key="5">
    <source>
        <dbReference type="ARBA" id="ARBA00045385"/>
    </source>
</evidence>
<dbReference type="Proteomes" id="UP000283090">
    <property type="component" value="Unassembled WGS sequence"/>
</dbReference>
<name>A0A437A1G8_ARTFL</name>
<dbReference type="FunFam" id="3.30.710.10:FF:000035">
    <property type="entry name" value="Elongin C transcription elongation factor"/>
    <property type="match status" value="1"/>
</dbReference>
<evidence type="ECO:0000256" key="2">
    <source>
        <dbReference type="ARBA" id="ARBA00009993"/>
    </source>
</evidence>
<dbReference type="SMART" id="SM00512">
    <property type="entry name" value="Skp1"/>
    <property type="match status" value="1"/>
</dbReference>
<evidence type="ECO:0000256" key="4">
    <source>
        <dbReference type="ARBA" id="ARBA00023242"/>
    </source>
</evidence>
<comment type="subcellular location">
    <subcellularLocation>
        <location evidence="1">Nucleus</location>
    </subcellularLocation>
</comment>
<dbReference type="OrthoDB" id="249087at2759"/>
<dbReference type="AlphaFoldDB" id="A0A437A1G8"/>
<dbReference type="CDD" id="cd18321">
    <property type="entry name" value="BTB_POZ_EloC"/>
    <property type="match status" value="1"/>
</dbReference>
<proteinExistence type="inferred from homology"/>
<organism evidence="7 8">
    <name type="scientific">Arthrobotrys flagrans</name>
    <name type="common">Nematode-trapping fungus</name>
    <name type="synonym">Trichothecium flagrans</name>
    <dbReference type="NCBI Taxonomy" id="97331"/>
    <lineage>
        <taxon>Eukaryota</taxon>
        <taxon>Fungi</taxon>
        <taxon>Dikarya</taxon>
        <taxon>Ascomycota</taxon>
        <taxon>Pezizomycotina</taxon>
        <taxon>Orbiliomycetes</taxon>
        <taxon>Orbiliales</taxon>
        <taxon>Orbiliaceae</taxon>
        <taxon>Arthrobotrys</taxon>
    </lineage>
</organism>
<dbReference type="SUPFAM" id="SSF54695">
    <property type="entry name" value="POZ domain"/>
    <property type="match status" value="1"/>
</dbReference>
<dbReference type="GO" id="GO:0006511">
    <property type="term" value="P:ubiquitin-dependent protein catabolic process"/>
    <property type="evidence" value="ECO:0007669"/>
    <property type="project" value="InterPro"/>
</dbReference>
<dbReference type="GO" id="GO:0005634">
    <property type="term" value="C:nucleus"/>
    <property type="evidence" value="ECO:0007669"/>
    <property type="project" value="UniProtKB-SubCell"/>
</dbReference>
<evidence type="ECO:0000313" key="7">
    <source>
        <dbReference type="EMBL" id="RVD84962.1"/>
    </source>
</evidence>
<dbReference type="EMBL" id="SAEB01000006">
    <property type="protein sequence ID" value="RVD84962.1"/>
    <property type="molecule type" value="Genomic_DNA"/>
</dbReference>
<dbReference type="RefSeq" id="XP_067490506.1">
    <property type="nucleotide sequence ID" value="XM_067632215.1"/>
</dbReference>
<evidence type="ECO:0000313" key="8">
    <source>
        <dbReference type="Proteomes" id="UP000283090"/>
    </source>
</evidence>
<dbReference type="PANTHER" id="PTHR20648">
    <property type="entry name" value="ELONGIN-C"/>
    <property type="match status" value="1"/>
</dbReference>
<gene>
    <name evidence="7" type="ORF">DFL_003298</name>
</gene>
<comment type="caution">
    <text evidence="7">The sequence shown here is derived from an EMBL/GenBank/DDBJ whole genome shotgun (WGS) entry which is preliminary data.</text>
</comment>
<dbReference type="VEuPathDB" id="FungiDB:DFL_003298"/>
<dbReference type="InterPro" id="IPR016073">
    <property type="entry name" value="Skp1_comp_POZ"/>
</dbReference>
<comment type="similarity">
    <text evidence="2">Belongs to the SKP1 family.</text>
</comment>
<sequence length="104" mass="11878">MSEVIDDEGTLTLVSNDGFQFVLPKKCAFASKTIRNMFNKNSGYIEAKENCVKFEDMRGAVLEKVCEYFIYRHKYSGYNGQVPEFQIPAEMGLELLTIADFLET</sequence>
<dbReference type="InterPro" id="IPR011333">
    <property type="entry name" value="SKP1/BTB/POZ_sf"/>
</dbReference>
<reference evidence="7 8" key="1">
    <citation type="submission" date="2019-01" db="EMBL/GenBank/DDBJ databases">
        <title>Intercellular communication is required for trap formation in the nematode-trapping fungus Duddingtonia flagrans.</title>
        <authorList>
            <person name="Youssar L."/>
            <person name="Wernet V."/>
            <person name="Hensel N."/>
            <person name="Hildebrandt H.-G."/>
            <person name="Fischer R."/>
        </authorList>
    </citation>
    <scope>NUCLEOTIDE SEQUENCE [LARGE SCALE GENOMIC DNA]</scope>
    <source>
        <strain evidence="7 8">CBS H-5679</strain>
    </source>
</reference>
<dbReference type="Gene3D" id="3.30.710.10">
    <property type="entry name" value="Potassium Channel Kv1.1, Chain A"/>
    <property type="match status" value="1"/>
</dbReference>
<feature type="domain" description="SKP1 component POZ" evidence="6">
    <location>
        <begin position="11"/>
        <end position="73"/>
    </location>
</feature>
<dbReference type="InterPro" id="IPR039948">
    <property type="entry name" value="ELC1"/>
</dbReference>
<evidence type="ECO:0000259" key="6">
    <source>
        <dbReference type="Pfam" id="PF03931"/>
    </source>
</evidence>
<dbReference type="Pfam" id="PF03931">
    <property type="entry name" value="Skp1_POZ"/>
    <property type="match status" value="1"/>
</dbReference>
<keyword evidence="8" id="KW-1185">Reference proteome</keyword>
<protein>
    <recommendedName>
        <fullName evidence="3">Elongin-C</fullName>
    </recommendedName>
</protein>
<dbReference type="InterPro" id="IPR001232">
    <property type="entry name" value="SKP1-like"/>
</dbReference>